<comment type="subunit">
    <text evidence="6">Part of the 50S ribosomal subunit. Contacts protein L20.</text>
</comment>
<dbReference type="InterPro" id="IPR036164">
    <property type="entry name" value="bL21-like_sf"/>
</dbReference>
<organism evidence="8 9">
    <name type="scientific">Texas Phoenix palm phytoplasma</name>
    <dbReference type="NCBI Taxonomy" id="176709"/>
    <lineage>
        <taxon>Bacteria</taxon>
        <taxon>Bacillati</taxon>
        <taxon>Mycoplasmatota</taxon>
        <taxon>Mollicutes</taxon>
        <taxon>Acholeplasmatales</taxon>
        <taxon>Acholeplasmataceae</taxon>
        <taxon>Candidatus Phytoplasma</taxon>
        <taxon>16SrIV (Coconut lethal yellows group)</taxon>
    </lineage>
</organism>
<evidence type="ECO:0000256" key="4">
    <source>
        <dbReference type="ARBA" id="ARBA00022980"/>
    </source>
</evidence>
<comment type="function">
    <text evidence="6 7">This protein binds to 23S rRNA in the presence of protein L20.</text>
</comment>
<dbReference type="InterPro" id="IPR001787">
    <property type="entry name" value="Ribosomal_bL21"/>
</dbReference>
<evidence type="ECO:0000256" key="3">
    <source>
        <dbReference type="ARBA" id="ARBA00022884"/>
    </source>
</evidence>
<reference evidence="8" key="1">
    <citation type="submission" date="2019-10" db="EMBL/GenBank/DDBJ databases">
        <title>Whole Genome Sequencing and Characterization of Texas Phoenix Palm Decline Phytoplasma Belongs to Lethal Yellowing (16SrIV) Group.</title>
        <authorList>
            <person name="Bao M."/>
        </authorList>
    </citation>
    <scope>NUCLEOTIDE SEQUENCE [LARGE SCALE GENOMIC DNA]</scope>
    <source>
        <strain evidence="8">ACPD</strain>
    </source>
</reference>
<dbReference type="InterPro" id="IPR018258">
    <property type="entry name" value="Ribosomal_bL21_CS"/>
</dbReference>
<name>A0ABS5BIP9_9MOLU</name>
<keyword evidence="4 6" id="KW-0689">Ribosomal protein</keyword>
<dbReference type="PANTHER" id="PTHR21349:SF0">
    <property type="entry name" value="LARGE RIBOSOMAL SUBUNIT PROTEIN BL21M"/>
    <property type="match status" value="1"/>
</dbReference>
<keyword evidence="2 6" id="KW-0699">rRNA-binding</keyword>
<evidence type="ECO:0000256" key="2">
    <source>
        <dbReference type="ARBA" id="ARBA00022730"/>
    </source>
</evidence>
<comment type="caution">
    <text evidence="8">The sequence shown here is derived from an EMBL/GenBank/DDBJ whole genome shotgun (WGS) entry which is preliminary data.</text>
</comment>
<keyword evidence="5 6" id="KW-0687">Ribonucleoprotein</keyword>
<keyword evidence="3 6" id="KW-0694">RNA-binding</keyword>
<dbReference type="Pfam" id="PF00829">
    <property type="entry name" value="Ribosomal_L21p"/>
    <property type="match status" value="1"/>
</dbReference>
<evidence type="ECO:0000256" key="7">
    <source>
        <dbReference type="RuleBase" id="RU000562"/>
    </source>
</evidence>
<proteinExistence type="inferred from homology"/>
<evidence type="ECO:0000256" key="6">
    <source>
        <dbReference type="HAMAP-Rule" id="MF_01363"/>
    </source>
</evidence>
<dbReference type="GO" id="GO:0005840">
    <property type="term" value="C:ribosome"/>
    <property type="evidence" value="ECO:0007669"/>
    <property type="project" value="UniProtKB-KW"/>
</dbReference>
<accession>A0ABS5BIP9</accession>
<comment type="similarity">
    <text evidence="1 6 7">Belongs to the bacterial ribosomal protein bL21 family.</text>
</comment>
<evidence type="ECO:0000256" key="5">
    <source>
        <dbReference type="ARBA" id="ARBA00023274"/>
    </source>
</evidence>
<dbReference type="NCBIfam" id="TIGR00061">
    <property type="entry name" value="L21"/>
    <property type="match status" value="1"/>
</dbReference>
<dbReference type="EMBL" id="VBRA02000009">
    <property type="protein sequence ID" value="MBP3059463.1"/>
    <property type="molecule type" value="Genomic_DNA"/>
</dbReference>
<evidence type="ECO:0000313" key="9">
    <source>
        <dbReference type="Proteomes" id="UP001192346"/>
    </source>
</evidence>
<sequence>MFAIVQNGTKQFKVFCNQELFVDRLPINIEEEYIFENILSIEDEENKKTIIGKPFVAGARVECKVVKHGKASKIIVFKYKKKKKYRLKKGHRQLYTKLLVTRIIF</sequence>
<protein>
    <recommendedName>
        <fullName evidence="6">Large ribosomal subunit protein bL21</fullName>
    </recommendedName>
</protein>
<dbReference type="RefSeq" id="WP_138108036.1">
    <property type="nucleotide sequence ID" value="NZ_VBRA02000009.1"/>
</dbReference>
<dbReference type="PANTHER" id="PTHR21349">
    <property type="entry name" value="50S RIBOSOMAL PROTEIN L21"/>
    <property type="match status" value="1"/>
</dbReference>
<gene>
    <name evidence="6 8" type="primary">rplU</name>
    <name evidence="8" type="ORF">FEF22_001555</name>
</gene>
<keyword evidence="9" id="KW-1185">Reference proteome</keyword>
<dbReference type="InterPro" id="IPR028909">
    <property type="entry name" value="bL21-like"/>
</dbReference>
<dbReference type="HAMAP" id="MF_01363">
    <property type="entry name" value="Ribosomal_bL21"/>
    <property type="match status" value="1"/>
</dbReference>
<dbReference type="Proteomes" id="UP001192346">
    <property type="component" value="Unassembled WGS sequence"/>
</dbReference>
<evidence type="ECO:0000256" key="1">
    <source>
        <dbReference type="ARBA" id="ARBA00008563"/>
    </source>
</evidence>
<dbReference type="SUPFAM" id="SSF141091">
    <property type="entry name" value="L21p-like"/>
    <property type="match status" value="1"/>
</dbReference>
<evidence type="ECO:0000313" key="8">
    <source>
        <dbReference type="EMBL" id="MBP3059463.1"/>
    </source>
</evidence>
<dbReference type="PROSITE" id="PS01169">
    <property type="entry name" value="RIBOSOMAL_L21"/>
    <property type="match status" value="1"/>
</dbReference>